<keyword evidence="2" id="KW-1185">Reference proteome</keyword>
<reference evidence="1 2" key="1">
    <citation type="submission" date="2023-08" db="EMBL/GenBank/DDBJ databases">
        <title>Phytohabitans sansha sp. nov., isolated from marine sediment.</title>
        <authorList>
            <person name="Zhao Y."/>
            <person name="Yi K."/>
        </authorList>
    </citation>
    <scope>NUCLEOTIDE SEQUENCE [LARGE SCALE GENOMIC DNA]</scope>
    <source>
        <strain evidence="1 2">ZYX-F-186</strain>
    </source>
</reference>
<evidence type="ECO:0000313" key="1">
    <source>
        <dbReference type="EMBL" id="MDQ7910252.1"/>
    </source>
</evidence>
<name>A0ABU0ZWB4_9ACTN</name>
<organism evidence="1 2">
    <name type="scientific">Phytohabitans maris</name>
    <dbReference type="NCBI Taxonomy" id="3071409"/>
    <lineage>
        <taxon>Bacteria</taxon>
        <taxon>Bacillati</taxon>
        <taxon>Actinomycetota</taxon>
        <taxon>Actinomycetes</taxon>
        <taxon>Micromonosporales</taxon>
        <taxon>Micromonosporaceae</taxon>
    </lineage>
</organism>
<protein>
    <submittedName>
        <fullName evidence="1">Uncharacterized protein</fullName>
    </submittedName>
</protein>
<accession>A0ABU0ZWB4</accession>
<dbReference type="Proteomes" id="UP001230908">
    <property type="component" value="Unassembled WGS sequence"/>
</dbReference>
<comment type="caution">
    <text evidence="1">The sequence shown here is derived from an EMBL/GenBank/DDBJ whole genome shotgun (WGS) entry which is preliminary data.</text>
</comment>
<proteinExistence type="predicted"/>
<sequence>MEGLGRVFNVVAQASGIHIPLKDAAGITFVCFEDDGSQIITLKESIDGQSEQNLAKITKLYKGPGVGGTWTKVTQAASHTFDLTDDTTNDTVVLYVGADMLSAGYNCVELTNDGGNPVIAIVHDLLVQRAPENLARSVV</sequence>
<dbReference type="EMBL" id="JAVHUY010000053">
    <property type="protein sequence ID" value="MDQ7910252.1"/>
    <property type="molecule type" value="Genomic_DNA"/>
</dbReference>
<evidence type="ECO:0000313" key="2">
    <source>
        <dbReference type="Proteomes" id="UP001230908"/>
    </source>
</evidence>
<gene>
    <name evidence="1" type="ORF">RB614_37740</name>
</gene>
<dbReference type="RefSeq" id="WP_308717502.1">
    <property type="nucleotide sequence ID" value="NZ_JAVHUY010000053.1"/>
</dbReference>